<evidence type="ECO:0000313" key="9">
    <source>
        <dbReference type="Proteomes" id="UP000005239"/>
    </source>
</evidence>
<dbReference type="OrthoDB" id="6139674at2759"/>
<keyword evidence="5" id="KW-0732">Signal</keyword>
<keyword evidence="2" id="KW-0193">Cuticle</keyword>
<dbReference type="EnsemblMetazoa" id="PPA26173.1">
    <property type="protein sequence ID" value="PPA26173.1"/>
    <property type="gene ID" value="WBGene00115727"/>
</dbReference>
<dbReference type="OMA" id="YMEPDSI"/>
<sequence length="377" mass="41882">MRSALILLATAAALSAEIISYADNAIVGTPKVVCEENDLALDIVTSKPFRGNIFVKGRAKDKSCRQSYANNGTNSYSLPLGKCGMQRLRSANPRGVNFVVTVIVSFHPAGFITKNDRAFHVRCFYMEPDEIVTSSIDVSGIPTTELADEMRMPSCEYSVRKDSLNGPALTFANVGETVYHVWECTGAEMGMLVKKCFVTDGDGEDHAVIDFDGYAISATVPRLPYIFRCTTDPFLLSQLTYDNNLMRAHATSQVFKYADSNQLYFTCQIRLCQKQMGLCADITPPKCGAELEEGLTIGSNRTRRSIRDDEEDRRFEVDVATRELLVLDSEETYSPSTVCLPKMILPTLPLLMVTLCLLSVLITMSCTRKTYRKNPFP</sequence>
<dbReference type="PROSITE" id="PS51034">
    <property type="entry name" value="ZP_2"/>
    <property type="match status" value="1"/>
</dbReference>
<reference evidence="9" key="1">
    <citation type="journal article" date="2008" name="Nat. Genet.">
        <title>The Pristionchus pacificus genome provides a unique perspective on nematode lifestyle and parasitism.</title>
        <authorList>
            <person name="Dieterich C."/>
            <person name="Clifton S.W."/>
            <person name="Schuster L.N."/>
            <person name="Chinwalla A."/>
            <person name="Delehaunty K."/>
            <person name="Dinkelacker I."/>
            <person name="Fulton L."/>
            <person name="Fulton R."/>
            <person name="Godfrey J."/>
            <person name="Minx P."/>
            <person name="Mitreva M."/>
            <person name="Roeseler W."/>
            <person name="Tian H."/>
            <person name="Witte H."/>
            <person name="Yang S.P."/>
            <person name="Wilson R.K."/>
            <person name="Sommer R.J."/>
        </authorList>
    </citation>
    <scope>NUCLEOTIDE SEQUENCE [LARGE SCALE GENOMIC DNA]</scope>
    <source>
        <strain evidence="9">PS312</strain>
    </source>
</reference>
<dbReference type="InterPro" id="IPR057475">
    <property type="entry name" value="CUT_C"/>
</dbReference>
<dbReference type="InterPro" id="IPR051962">
    <property type="entry name" value="Cuticlin"/>
</dbReference>
<keyword evidence="6" id="KW-1133">Transmembrane helix</keyword>
<protein>
    <submittedName>
        <fullName evidence="8">Cutl-6</fullName>
    </submittedName>
</protein>
<name>A0A454XML8_PRIPA</name>
<gene>
    <name evidence="8" type="primary">WBGene00115727</name>
</gene>
<reference evidence="8" key="2">
    <citation type="submission" date="2022-06" db="UniProtKB">
        <authorList>
            <consortium name="EnsemblMetazoa"/>
        </authorList>
    </citation>
    <scope>IDENTIFICATION</scope>
    <source>
        <strain evidence="8">PS312</strain>
    </source>
</reference>
<evidence type="ECO:0000256" key="4">
    <source>
        <dbReference type="ARBA" id="ARBA00022692"/>
    </source>
</evidence>
<keyword evidence="9" id="KW-1185">Reference proteome</keyword>
<keyword evidence="4" id="KW-0812">Transmembrane</keyword>
<evidence type="ECO:0000256" key="7">
    <source>
        <dbReference type="ARBA" id="ARBA00023136"/>
    </source>
</evidence>
<dbReference type="SMART" id="SM00241">
    <property type="entry name" value="ZP"/>
    <property type="match status" value="1"/>
</dbReference>
<dbReference type="Pfam" id="PF25057">
    <property type="entry name" value="CUT_N"/>
    <property type="match status" value="1"/>
</dbReference>
<proteinExistence type="predicted"/>
<dbReference type="PANTHER" id="PTHR22907">
    <property type="entry name" value="GH04558P"/>
    <property type="match status" value="1"/>
</dbReference>
<dbReference type="PANTHER" id="PTHR22907:SF32">
    <property type="entry name" value="ZP DOMAIN-CONTAINING PROTEIN"/>
    <property type="match status" value="1"/>
</dbReference>
<evidence type="ECO:0000256" key="1">
    <source>
        <dbReference type="ARBA" id="ARBA00004251"/>
    </source>
</evidence>
<evidence type="ECO:0000256" key="6">
    <source>
        <dbReference type="ARBA" id="ARBA00022989"/>
    </source>
</evidence>
<evidence type="ECO:0000313" key="8">
    <source>
        <dbReference type="EnsemblMetazoa" id="PPA26173.1"/>
    </source>
</evidence>
<comment type="subcellular location">
    <subcellularLocation>
        <location evidence="1">Cell membrane</location>
        <topology evidence="1">Single-pass type I membrane protein</topology>
    </subcellularLocation>
</comment>
<dbReference type="GO" id="GO:0042302">
    <property type="term" value="F:structural constituent of cuticle"/>
    <property type="evidence" value="ECO:0007669"/>
    <property type="project" value="UniProtKB-KW"/>
</dbReference>
<keyword evidence="7" id="KW-0472">Membrane</keyword>
<dbReference type="InterPro" id="IPR001507">
    <property type="entry name" value="ZP_dom"/>
</dbReference>
<evidence type="ECO:0000256" key="5">
    <source>
        <dbReference type="ARBA" id="ARBA00022729"/>
    </source>
</evidence>
<dbReference type="GO" id="GO:0005886">
    <property type="term" value="C:plasma membrane"/>
    <property type="evidence" value="ECO:0007669"/>
    <property type="project" value="UniProtKB-SubCell"/>
</dbReference>
<accession>A0A8R1YJ76</accession>
<dbReference type="AlphaFoldDB" id="A0A454XML8"/>
<dbReference type="Pfam" id="PF25301">
    <property type="entry name" value="CUT_C"/>
    <property type="match status" value="2"/>
</dbReference>
<accession>A0A454XML8</accession>
<dbReference type="InterPro" id="IPR056953">
    <property type="entry name" value="CUT_N"/>
</dbReference>
<evidence type="ECO:0000256" key="3">
    <source>
        <dbReference type="ARBA" id="ARBA00022475"/>
    </source>
</evidence>
<keyword evidence="3" id="KW-1003">Cell membrane</keyword>
<dbReference type="Proteomes" id="UP000005239">
    <property type="component" value="Unassembled WGS sequence"/>
</dbReference>
<organism evidence="8 9">
    <name type="scientific">Pristionchus pacificus</name>
    <name type="common">Parasitic nematode worm</name>
    <dbReference type="NCBI Taxonomy" id="54126"/>
    <lineage>
        <taxon>Eukaryota</taxon>
        <taxon>Metazoa</taxon>
        <taxon>Ecdysozoa</taxon>
        <taxon>Nematoda</taxon>
        <taxon>Chromadorea</taxon>
        <taxon>Rhabditida</taxon>
        <taxon>Rhabditina</taxon>
        <taxon>Diplogasteromorpha</taxon>
        <taxon>Diplogasteroidea</taxon>
        <taxon>Neodiplogasteridae</taxon>
        <taxon>Pristionchus</taxon>
    </lineage>
</organism>
<evidence type="ECO:0000256" key="2">
    <source>
        <dbReference type="ARBA" id="ARBA00022460"/>
    </source>
</evidence>